<dbReference type="PANTHER" id="PTHR43031:SF18">
    <property type="entry name" value="RHODANESE-RELATED SULFURTRANSFERASES"/>
    <property type="match status" value="1"/>
</dbReference>
<dbReference type="PROSITE" id="PS50206">
    <property type="entry name" value="RHODANESE_3"/>
    <property type="match status" value="1"/>
</dbReference>
<dbReference type="Gene3D" id="3.40.250.10">
    <property type="entry name" value="Rhodanese-like domain"/>
    <property type="match status" value="1"/>
</dbReference>
<dbReference type="SUPFAM" id="SSF52821">
    <property type="entry name" value="Rhodanese/Cell cycle control phosphatase"/>
    <property type="match status" value="1"/>
</dbReference>
<gene>
    <name evidence="3" type="ORF">PQ472_04960</name>
</gene>
<protein>
    <submittedName>
        <fullName evidence="3">Rhodanese-like domain-containing protein</fullName>
    </submittedName>
</protein>
<evidence type="ECO:0000313" key="3">
    <source>
        <dbReference type="EMBL" id="WDF83588.1"/>
    </source>
</evidence>
<dbReference type="Proteomes" id="UP001220377">
    <property type="component" value="Chromosome"/>
</dbReference>
<dbReference type="CDD" id="cd00158">
    <property type="entry name" value="RHOD"/>
    <property type="match status" value="1"/>
</dbReference>
<sequence length="141" mass="16482">MFAAGNNGLLYLVWAVIGAILVVWAVSWLYRYIMTRRYKQYGGEIDGAQFEETMRKAQVIDLRESRDFHKSHVMGARNVPYSQFKEKIVGLRKDLPIYMYDMTGAVSLRAARRFQKAGFTQIYWLKNGFDQWSGKTKSDRH</sequence>
<feature type="domain" description="Rhodanese" evidence="2">
    <location>
        <begin position="53"/>
        <end position="137"/>
    </location>
</feature>
<evidence type="ECO:0000259" key="2">
    <source>
        <dbReference type="PROSITE" id="PS50206"/>
    </source>
</evidence>
<evidence type="ECO:0000256" key="1">
    <source>
        <dbReference type="SAM" id="Phobius"/>
    </source>
</evidence>
<keyword evidence="1" id="KW-0472">Membrane</keyword>
<dbReference type="InterPro" id="IPR001763">
    <property type="entry name" value="Rhodanese-like_dom"/>
</dbReference>
<dbReference type="InterPro" id="IPR050229">
    <property type="entry name" value="GlpE_sulfurtransferase"/>
</dbReference>
<dbReference type="EMBL" id="CP117884">
    <property type="protein sequence ID" value="WDF83588.1"/>
    <property type="molecule type" value="Genomic_DNA"/>
</dbReference>
<dbReference type="Pfam" id="PF00581">
    <property type="entry name" value="Rhodanese"/>
    <property type="match status" value="1"/>
</dbReference>
<keyword evidence="4" id="KW-1185">Reference proteome</keyword>
<keyword evidence="1" id="KW-0812">Transmembrane</keyword>
<evidence type="ECO:0000313" key="4">
    <source>
        <dbReference type="Proteomes" id="UP001220377"/>
    </source>
</evidence>
<proteinExistence type="predicted"/>
<dbReference type="PANTHER" id="PTHR43031">
    <property type="entry name" value="FAD-DEPENDENT OXIDOREDUCTASE"/>
    <property type="match status" value="1"/>
</dbReference>
<feature type="transmembrane region" description="Helical" evidence="1">
    <location>
        <begin position="12"/>
        <end position="30"/>
    </location>
</feature>
<organism evidence="3 4">
    <name type="scientific">Lacticaseibacillus pabuli</name>
    <dbReference type="NCBI Taxonomy" id="3025672"/>
    <lineage>
        <taxon>Bacteria</taxon>
        <taxon>Bacillati</taxon>
        <taxon>Bacillota</taxon>
        <taxon>Bacilli</taxon>
        <taxon>Lactobacillales</taxon>
        <taxon>Lactobacillaceae</taxon>
        <taxon>Lacticaseibacillus</taxon>
    </lineage>
</organism>
<accession>A0ABY7WVS5</accession>
<reference evidence="3 4" key="1">
    <citation type="submission" date="2023-02" db="EMBL/GenBank/DDBJ databases">
        <title>Genome sequence of Lacticaseibacillus sp. KACC 23028.</title>
        <authorList>
            <person name="Kim S."/>
            <person name="Heo J."/>
            <person name="Kwon S.-W."/>
        </authorList>
    </citation>
    <scope>NUCLEOTIDE SEQUENCE [LARGE SCALE GENOMIC DNA]</scope>
    <source>
        <strain evidence="3 4">KACC 23028</strain>
    </source>
</reference>
<keyword evidence="1" id="KW-1133">Transmembrane helix</keyword>
<dbReference type="InterPro" id="IPR036873">
    <property type="entry name" value="Rhodanese-like_dom_sf"/>
</dbReference>
<name>A0ABY7WVS5_9LACO</name>
<dbReference type="SMART" id="SM00450">
    <property type="entry name" value="RHOD"/>
    <property type="match status" value="1"/>
</dbReference>
<dbReference type="RefSeq" id="WP_274261841.1">
    <property type="nucleotide sequence ID" value="NZ_CP117884.1"/>
</dbReference>